<dbReference type="AlphaFoldDB" id="A0A0A0EL15"/>
<comment type="caution">
    <text evidence="1">The sequence shown here is derived from an EMBL/GenBank/DDBJ whole genome shotgun (WGS) entry which is preliminary data.</text>
</comment>
<dbReference type="Proteomes" id="UP000030017">
    <property type="component" value="Unassembled WGS sequence"/>
</dbReference>
<protein>
    <submittedName>
        <fullName evidence="1">Uncharacterized protein</fullName>
    </submittedName>
</protein>
<organism evidence="1 2">
    <name type="scientific">Lysobacter concretionis Ko07 = DSM 16239</name>
    <dbReference type="NCBI Taxonomy" id="1122185"/>
    <lineage>
        <taxon>Bacteria</taxon>
        <taxon>Pseudomonadati</taxon>
        <taxon>Pseudomonadota</taxon>
        <taxon>Gammaproteobacteria</taxon>
        <taxon>Lysobacterales</taxon>
        <taxon>Lysobacteraceae</taxon>
        <taxon>Novilysobacter</taxon>
    </lineage>
</organism>
<dbReference type="EMBL" id="AVPS01000009">
    <property type="protein sequence ID" value="KGM50990.1"/>
    <property type="molecule type" value="Genomic_DNA"/>
</dbReference>
<name>A0A0A0EL15_9GAMM</name>
<keyword evidence="2" id="KW-1185">Reference proteome</keyword>
<reference evidence="1 2" key="1">
    <citation type="submission" date="2013-08" db="EMBL/GenBank/DDBJ databases">
        <title>Genome sequencing of Lysobacter.</title>
        <authorList>
            <person name="Zhang S."/>
            <person name="Wang G."/>
        </authorList>
    </citation>
    <scope>NUCLEOTIDE SEQUENCE [LARGE SCALE GENOMIC DNA]</scope>
    <source>
        <strain evidence="1 2">Ko07</strain>
    </source>
</reference>
<evidence type="ECO:0000313" key="2">
    <source>
        <dbReference type="Proteomes" id="UP000030017"/>
    </source>
</evidence>
<evidence type="ECO:0000313" key="1">
    <source>
        <dbReference type="EMBL" id="KGM50990.1"/>
    </source>
</evidence>
<gene>
    <name evidence="1" type="ORF">N792_13040</name>
</gene>
<accession>A0A0A0EL15</accession>
<proteinExistence type="predicted"/>
<sequence length="84" mass="8739">MRFCRTASIRANCKVATISLAALVSRLLLMIEVKLGVAIAIRIAATATVTINSTKVKPRALEAICRCLTGAAGLRASCIVPSPG</sequence>